<dbReference type="SUPFAM" id="SSF74650">
    <property type="entry name" value="Galactose mutarotase-like"/>
    <property type="match status" value="1"/>
</dbReference>
<name>A0A4P6Y6C4_9FLAO</name>
<keyword evidence="2" id="KW-0378">Hydrolase</keyword>
<dbReference type="InterPro" id="IPR017853">
    <property type="entry name" value="GH"/>
</dbReference>
<keyword evidence="9" id="KW-1185">Reference proteome</keyword>
<dbReference type="InterPro" id="IPR011013">
    <property type="entry name" value="Gal_mutarotase_sf_dom"/>
</dbReference>
<dbReference type="GO" id="GO:0030246">
    <property type="term" value="F:carbohydrate binding"/>
    <property type="evidence" value="ECO:0007669"/>
    <property type="project" value="InterPro"/>
</dbReference>
<feature type="signal peptide" evidence="3">
    <location>
        <begin position="1"/>
        <end position="22"/>
    </location>
</feature>
<dbReference type="GO" id="GO:0004553">
    <property type="term" value="F:hydrolase activity, hydrolyzing O-glycosyl compounds"/>
    <property type="evidence" value="ECO:0007669"/>
    <property type="project" value="InterPro"/>
</dbReference>
<dbReference type="InterPro" id="IPR048395">
    <property type="entry name" value="Glyco_hydro_31_C"/>
</dbReference>
<feature type="domain" description="DUF5110" evidence="6">
    <location>
        <begin position="686"/>
        <end position="752"/>
    </location>
</feature>
<dbReference type="Pfam" id="PF21365">
    <property type="entry name" value="Glyco_hydro_31_3rd"/>
    <property type="match status" value="1"/>
</dbReference>
<dbReference type="KEGG" id="fnk:E1750_03400"/>
<dbReference type="EMBL" id="CP037933">
    <property type="protein sequence ID" value="QBN17886.1"/>
    <property type="molecule type" value="Genomic_DNA"/>
</dbReference>
<sequence length="770" mass="88716">MNTFKIRGILSLIIMFPALLLAQTFDNIDQGIQLQTLGMNVRIEFYTPSIVRVHKTLQSENFNNPTYVIHQPKQTTKVAVEKKEGFIYLSSAQLTLKVNPKTGSIEFLKSNGSNLLLDKDYGTNFSNILAGGKPFYKMRSEFLLEKDEAIYGLGQILDNKLNRRDSQHHLQNENMHTTSPYFMSIKGYGVYMDNYSISDFEDNKQGLSFECLGKAVDYYFMYGGNADGVVSQIRWLTGKTPMLPLWAYGFFQSKERYKTQDESVEVVKKLRSLKIPIDGIIQDWRYWPEHVNDSVWNSHSFDAKRFPDPLKWIDEVHKLNTKLMIVAWPAIGPLSPQWKPFKEQNLILNFDSYPKTSGARPYDVYNPKGIEMYWQSLNKGIYSYMKNDAWWLDSTEPDHMNVKPEDFEVPTFAGPYKTVKNAYSLLHNKGIATNQLATNPQDRVVILTRSGFLGQQKYGSITWSGDVRSTWENLEKQVPASLNFSLMGLPYWNSDIGGFQAFDWKKSGGTKSPEYQELYLRWMQFGLFSTMMRSHGTGLPREIWNFGQKGEWCYDGQEQCINLRYSLLPYIYSTSWDVSAHDGTFMRALFMDFPEDKKTHDLGTQFLFGKSIMVAPVTKYNVQNWEVYLPKGADWFDYWTNEKVVGGTSINRAVDKVTIPLYIKAGSIIPFGPKVQYATEKKWDNLVLKVYPGADGSFTLYEDEFENNNYQKGAYSEIPMTWNEKEQTLTVGERKGKYKGMLTKRQFTVKTNTGAEKVVSYTGKEVKVKL</sequence>
<evidence type="ECO:0000313" key="9">
    <source>
        <dbReference type="Proteomes" id="UP000291124"/>
    </source>
</evidence>
<dbReference type="SUPFAM" id="SSF51445">
    <property type="entry name" value="(Trans)glycosidases"/>
    <property type="match status" value="1"/>
</dbReference>
<dbReference type="InterPro" id="IPR000322">
    <property type="entry name" value="Glyco_hydro_31_TIM"/>
</dbReference>
<dbReference type="Pfam" id="PF17137">
    <property type="entry name" value="DUF5110"/>
    <property type="match status" value="1"/>
</dbReference>
<proteinExistence type="inferred from homology"/>
<dbReference type="Pfam" id="PF13802">
    <property type="entry name" value="Gal_mutarotas_2"/>
    <property type="match status" value="1"/>
</dbReference>
<feature type="chain" id="PRO_5020462843" evidence="3">
    <location>
        <begin position="23"/>
        <end position="770"/>
    </location>
</feature>
<organism evidence="8 9">
    <name type="scientific">Flavobacterium nackdongense</name>
    <dbReference type="NCBI Taxonomy" id="2547394"/>
    <lineage>
        <taxon>Bacteria</taxon>
        <taxon>Pseudomonadati</taxon>
        <taxon>Bacteroidota</taxon>
        <taxon>Flavobacteriia</taxon>
        <taxon>Flavobacteriales</taxon>
        <taxon>Flavobacteriaceae</taxon>
        <taxon>Flavobacterium</taxon>
    </lineage>
</organism>
<dbReference type="InterPro" id="IPR013780">
    <property type="entry name" value="Glyco_hydro_b"/>
</dbReference>
<accession>A0A4P6Y6C4</accession>
<dbReference type="SUPFAM" id="SSF51011">
    <property type="entry name" value="Glycosyl hydrolase domain"/>
    <property type="match status" value="1"/>
</dbReference>
<keyword evidence="3" id="KW-0732">Signal</keyword>
<evidence type="ECO:0000256" key="2">
    <source>
        <dbReference type="RuleBase" id="RU361185"/>
    </source>
</evidence>
<dbReference type="Proteomes" id="UP000291124">
    <property type="component" value="Chromosome"/>
</dbReference>
<evidence type="ECO:0000259" key="5">
    <source>
        <dbReference type="Pfam" id="PF13802"/>
    </source>
</evidence>
<evidence type="ECO:0000256" key="3">
    <source>
        <dbReference type="SAM" id="SignalP"/>
    </source>
</evidence>
<feature type="domain" description="Glycosyl hydrolase family 31 C-terminal" evidence="7">
    <location>
        <begin position="584"/>
        <end position="669"/>
    </location>
</feature>
<dbReference type="Gene3D" id="2.60.40.1180">
    <property type="entry name" value="Golgi alpha-mannosidase II"/>
    <property type="match status" value="2"/>
</dbReference>
<dbReference type="InterPro" id="IPR025887">
    <property type="entry name" value="Glyco_hydro_31_N_dom"/>
</dbReference>
<evidence type="ECO:0000259" key="7">
    <source>
        <dbReference type="Pfam" id="PF21365"/>
    </source>
</evidence>
<dbReference type="Gene3D" id="2.60.40.1760">
    <property type="entry name" value="glycosyl hydrolase (family 31)"/>
    <property type="match status" value="1"/>
</dbReference>
<keyword evidence="2" id="KW-0326">Glycosidase</keyword>
<reference evidence="9" key="1">
    <citation type="submission" date="2019-03" db="EMBL/GenBank/DDBJ databases">
        <title>Flavobacterium sp.</title>
        <authorList>
            <person name="Kim H."/>
        </authorList>
    </citation>
    <scope>NUCLEOTIDE SEQUENCE [LARGE SCALE GENOMIC DNA]</scope>
    <source>
        <strain evidence="9">GS13</strain>
    </source>
</reference>
<dbReference type="PANTHER" id="PTHR43863:SF2">
    <property type="entry name" value="MALTASE-GLUCOAMYLASE"/>
    <property type="match status" value="1"/>
</dbReference>
<feature type="domain" description="Glycoside hydrolase family 31 N-terminal" evidence="5">
    <location>
        <begin position="41"/>
        <end position="200"/>
    </location>
</feature>
<dbReference type="AlphaFoldDB" id="A0A4P6Y6C4"/>
<dbReference type="Pfam" id="PF01055">
    <property type="entry name" value="Glyco_hydro_31_2nd"/>
    <property type="match status" value="1"/>
</dbReference>
<dbReference type="RefSeq" id="WP_133275417.1">
    <property type="nucleotide sequence ID" value="NZ_CP037933.1"/>
</dbReference>
<dbReference type="OrthoDB" id="176168at2"/>
<dbReference type="InterPro" id="IPR033403">
    <property type="entry name" value="DUF5110"/>
</dbReference>
<evidence type="ECO:0000313" key="8">
    <source>
        <dbReference type="EMBL" id="QBN17886.1"/>
    </source>
</evidence>
<dbReference type="CDD" id="cd14752">
    <property type="entry name" value="GH31_N"/>
    <property type="match status" value="1"/>
</dbReference>
<evidence type="ECO:0000259" key="4">
    <source>
        <dbReference type="Pfam" id="PF01055"/>
    </source>
</evidence>
<feature type="domain" description="Glycoside hydrolase family 31 TIM barrel" evidence="4">
    <location>
        <begin position="240"/>
        <end position="573"/>
    </location>
</feature>
<protein>
    <submittedName>
        <fullName evidence="8">DUF5110 domain-containing protein</fullName>
    </submittedName>
</protein>
<dbReference type="InterPro" id="IPR051816">
    <property type="entry name" value="Glycosyl_Hydrolase_31"/>
</dbReference>
<comment type="similarity">
    <text evidence="1 2">Belongs to the glycosyl hydrolase 31 family.</text>
</comment>
<dbReference type="PANTHER" id="PTHR43863">
    <property type="entry name" value="HYDROLASE, PUTATIVE (AFU_ORTHOLOGUE AFUA_1G03140)-RELATED"/>
    <property type="match status" value="1"/>
</dbReference>
<dbReference type="CDD" id="cd06591">
    <property type="entry name" value="GH31_xylosidase_XylS"/>
    <property type="match status" value="1"/>
</dbReference>
<dbReference type="GO" id="GO:0005975">
    <property type="term" value="P:carbohydrate metabolic process"/>
    <property type="evidence" value="ECO:0007669"/>
    <property type="project" value="InterPro"/>
</dbReference>
<gene>
    <name evidence="8" type="ORF">E1750_03400</name>
</gene>
<dbReference type="Gene3D" id="3.20.20.80">
    <property type="entry name" value="Glycosidases"/>
    <property type="match status" value="1"/>
</dbReference>
<evidence type="ECO:0000259" key="6">
    <source>
        <dbReference type="Pfam" id="PF17137"/>
    </source>
</evidence>
<evidence type="ECO:0000256" key="1">
    <source>
        <dbReference type="ARBA" id="ARBA00007806"/>
    </source>
</evidence>